<dbReference type="GO" id="GO:0016651">
    <property type="term" value="F:oxidoreductase activity, acting on NAD(P)H"/>
    <property type="evidence" value="ECO:0007669"/>
    <property type="project" value="InterPro"/>
</dbReference>
<dbReference type="InterPro" id="IPR036188">
    <property type="entry name" value="FAD/NAD-bd_sf"/>
</dbReference>
<dbReference type="Pfam" id="PF13450">
    <property type="entry name" value="NAD_binding_8"/>
    <property type="match status" value="1"/>
</dbReference>
<organism evidence="2 3">
    <name type="scientific">Trichonephila inaurata madagascariensis</name>
    <dbReference type="NCBI Taxonomy" id="2747483"/>
    <lineage>
        <taxon>Eukaryota</taxon>
        <taxon>Metazoa</taxon>
        <taxon>Ecdysozoa</taxon>
        <taxon>Arthropoda</taxon>
        <taxon>Chelicerata</taxon>
        <taxon>Arachnida</taxon>
        <taxon>Araneae</taxon>
        <taxon>Araneomorphae</taxon>
        <taxon>Entelegynae</taxon>
        <taxon>Araneoidea</taxon>
        <taxon>Nephilidae</taxon>
        <taxon>Trichonephila</taxon>
        <taxon>Trichonephila inaurata</taxon>
    </lineage>
</organism>
<reference evidence="2" key="1">
    <citation type="submission" date="2020-08" db="EMBL/GenBank/DDBJ databases">
        <title>Multicomponent nature underlies the extraordinary mechanical properties of spider dragline silk.</title>
        <authorList>
            <person name="Kono N."/>
            <person name="Nakamura H."/>
            <person name="Mori M."/>
            <person name="Yoshida Y."/>
            <person name="Ohtoshi R."/>
            <person name="Malay A.D."/>
            <person name="Moran D.A.P."/>
            <person name="Tomita M."/>
            <person name="Numata K."/>
            <person name="Arakawa K."/>
        </authorList>
    </citation>
    <scope>NUCLEOTIDE SEQUENCE</scope>
</reference>
<evidence type="ECO:0000313" key="2">
    <source>
        <dbReference type="EMBL" id="GFY50638.1"/>
    </source>
</evidence>
<dbReference type="GO" id="GO:0005576">
    <property type="term" value="C:extracellular region"/>
    <property type="evidence" value="ECO:0007669"/>
    <property type="project" value="TreeGrafter"/>
</dbReference>
<evidence type="ECO:0000259" key="1">
    <source>
        <dbReference type="Pfam" id="PF01593"/>
    </source>
</evidence>
<dbReference type="Pfam" id="PF01593">
    <property type="entry name" value="Amino_oxidase"/>
    <property type="match status" value="1"/>
</dbReference>
<name>A0A8X6XC28_9ARAC</name>
<evidence type="ECO:0000313" key="3">
    <source>
        <dbReference type="Proteomes" id="UP000886998"/>
    </source>
</evidence>
<dbReference type="Proteomes" id="UP000886998">
    <property type="component" value="Unassembled WGS sequence"/>
</dbReference>
<dbReference type="Gene3D" id="3.50.50.60">
    <property type="entry name" value="FAD/NAD(P)-binding domain"/>
    <property type="match status" value="2"/>
</dbReference>
<dbReference type="InterPro" id="IPR002937">
    <property type="entry name" value="Amino_oxidase"/>
</dbReference>
<feature type="domain" description="Amine oxidase" evidence="1">
    <location>
        <begin position="101"/>
        <end position="164"/>
    </location>
</feature>
<dbReference type="EMBL" id="BMAV01007617">
    <property type="protein sequence ID" value="GFY50638.1"/>
    <property type="molecule type" value="Genomic_DNA"/>
</dbReference>
<dbReference type="OrthoDB" id="2161133at2759"/>
<protein>
    <submittedName>
        <fullName evidence="2">Renalase</fullName>
    </submittedName>
</protein>
<accession>A0A8X6XC28</accession>
<dbReference type="SUPFAM" id="SSF51905">
    <property type="entry name" value="FAD/NAD(P)-binding domain"/>
    <property type="match status" value="1"/>
</dbReference>
<gene>
    <name evidence="2" type="primary">RNLS</name>
    <name evidence="2" type="ORF">TNIN_379681</name>
</gene>
<keyword evidence="3" id="KW-1185">Reference proteome</keyword>
<sequence length="181" mass="19778">MNRLGIIGCGITGAITAMLLKQEIPNVNIVILEKSRGTGGRMSTSRSSFGSSVDLGAQFITKTSNLSKTQEKLYHHLLQDGVLEPMPENVEGLRSISSATGHFICPQGSGSLVKYFLKRLDCDILFEHRVTKISSSNSKWKTVCENGATHEFDALILTIPVPQILQLDGLTSYLESKVKLL</sequence>
<dbReference type="AlphaFoldDB" id="A0A8X6XC28"/>
<dbReference type="PANTHER" id="PTHR23357:SF1">
    <property type="entry name" value="RENALASE"/>
    <property type="match status" value="1"/>
</dbReference>
<dbReference type="PANTHER" id="PTHR23357">
    <property type="entry name" value="RENALASE"/>
    <property type="match status" value="1"/>
</dbReference>
<comment type="caution">
    <text evidence="2">The sequence shown here is derived from an EMBL/GenBank/DDBJ whole genome shotgun (WGS) entry which is preliminary data.</text>
</comment>
<proteinExistence type="predicted"/>
<dbReference type="InterPro" id="IPR040174">
    <property type="entry name" value="RNLS"/>
</dbReference>